<proteinExistence type="predicted"/>
<keyword evidence="2" id="KW-1133">Transmembrane helix</keyword>
<name>A0A1I6RFJ0_9FLAO</name>
<keyword evidence="2" id="KW-0472">Membrane</keyword>
<dbReference type="AlphaFoldDB" id="A0A1I6RFJ0"/>
<keyword evidence="1" id="KW-0175">Coiled coil</keyword>
<dbReference type="RefSeq" id="WP_074977442.1">
    <property type="nucleotide sequence ID" value="NZ_FPAG01000003.1"/>
</dbReference>
<evidence type="ECO:0000256" key="1">
    <source>
        <dbReference type="SAM" id="Coils"/>
    </source>
</evidence>
<evidence type="ECO:0000313" key="4">
    <source>
        <dbReference type="EMBL" id="SFS63435.1"/>
    </source>
</evidence>
<dbReference type="OrthoDB" id="1443721at2"/>
<dbReference type="Pfam" id="PF13239">
    <property type="entry name" value="2TM"/>
    <property type="match status" value="1"/>
</dbReference>
<evidence type="ECO:0000259" key="3">
    <source>
        <dbReference type="Pfam" id="PF13239"/>
    </source>
</evidence>
<evidence type="ECO:0000313" key="5">
    <source>
        <dbReference type="Proteomes" id="UP000183209"/>
    </source>
</evidence>
<keyword evidence="2" id="KW-0812">Transmembrane</keyword>
<evidence type="ECO:0000256" key="2">
    <source>
        <dbReference type="SAM" id="Phobius"/>
    </source>
</evidence>
<organism evidence="4 5">
    <name type="scientific">Zhouia amylolytica</name>
    <dbReference type="NCBI Taxonomy" id="376730"/>
    <lineage>
        <taxon>Bacteria</taxon>
        <taxon>Pseudomonadati</taxon>
        <taxon>Bacteroidota</taxon>
        <taxon>Flavobacteriia</taxon>
        <taxon>Flavobacteriales</taxon>
        <taxon>Flavobacteriaceae</taxon>
        <taxon>Zhouia</taxon>
    </lineage>
</organism>
<feature type="coiled-coil region" evidence="1">
    <location>
        <begin position="92"/>
        <end position="119"/>
    </location>
</feature>
<feature type="domain" description="2TM" evidence="3">
    <location>
        <begin position="19"/>
        <end position="99"/>
    </location>
</feature>
<dbReference type="EMBL" id="FPAG01000003">
    <property type="protein sequence ID" value="SFS63435.1"/>
    <property type="molecule type" value="Genomic_DNA"/>
</dbReference>
<gene>
    <name evidence="4" type="ORF">SAMN04487906_1049</name>
</gene>
<reference evidence="4 5" key="1">
    <citation type="submission" date="2016-10" db="EMBL/GenBank/DDBJ databases">
        <authorList>
            <person name="de Groot N.N."/>
        </authorList>
    </citation>
    <scope>NUCLEOTIDE SEQUENCE [LARGE SCALE GENOMIC DNA]</scope>
    <source>
        <strain evidence="4 5">CGMCC 1.6114</strain>
    </source>
</reference>
<feature type="transmembrane region" description="Helical" evidence="2">
    <location>
        <begin position="60"/>
        <end position="81"/>
    </location>
</feature>
<dbReference type="InterPro" id="IPR025698">
    <property type="entry name" value="2TM_dom"/>
</dbReference>
<feature type="transmembrane region" description="Helical" evidence="2">
    <location>
        <begin position="31"/>
        <end position="48"/>
    </location>
</feature>
<dbReference type="Proteomes" id="UP000183209">
    <property type="component" value="Unassembled WGS sequence"/>
</dbReference>
<accession>A0A1I6RFJ0</accession>
<protein>
    <submittedName>
        <fullName evidence="4">2TM domain-containing protein</fullName>
    </submittedName>
</protein>
<sequence length="128" mass="15580">MLFKKKKTSFDVEQHELVENAQKRIRQKKRLYYHFIVFLVGSLFAIIINKFLNIRPEKNWFVWVIVAWSFLLVIHFINVFFTSKFMGKDWERTQREKLVKKQKEKIAQLEQEVKTELESEPNKNSTDE</sequence>